<protein>
    <submittedName>
        <fullName evidence="2">GH12143</fullName>
    </submittedName>
</protein>
<dbReference type="KEGG" id="dgr:6565020"/>
<dbReference type="InParanoid" id="B4JJZ8"/>
<dbReference type="Gene3D" id="3.90.1200.10">
    <property type="match status" value="1"/>
</dbReference>
<dbReference type="PhylomeDB" id="B4JJZ8"/>
<dbReference type="EMBL" id="CH916370">
    <property type="protein sequence ID" value="EDV99900.1"/>
    <property type="molecule type" value="Genomic_DNA"/>
</dbReference>
<dbReference type="OrthoDB" id="190089at2759"/>
<dbReference type="InterPro" id="IPR011009">
    <property type="entry name" value="Kinase-like_dom_sf"/>
</dbReference>
<dbReference type="InterPro" id="IPR004119">
    <property type="entry name" value="EcKL"/>
</dbReference>
<dbReference type="OMA" id="FEQGYMD"/>
<accession>B4JJZ8</accession>
<dbReference type="HOGENOM" id="CLU_010718_2_0_1"/>
<dbReference type="PANTHER" id="PTHR11012:SF4">
    <property type="entry name" value="LD42035P"/>
    <property type="match status" value="1"/>
</dbReference>
<feature type="domain" description="CHK kinase-like" evidence="1">
    <location>
        <begin position="141"/>
        <end position="356"/>
    </location>
</feature>
<reference evidence="2 3" key="1">
    <citation type="journal article" date="2007" name="Nature">
        <title>Evolution of genes and genomes on the Drosophila phylogeny.</title>
        <authorList>
            <consortium name="Drosophila 12 Genomes Consortium"/>
            <person name="Clark A.G."/>
            <person name="Eisen M.B."/>
            <person name="Smith D.R."/>
            <person name="Bergman C.M."/>
            <person name="Oliver B."/>
            <person name="Markow T.A."/>
            <person name="Kaufman T.C."/>
            <person name="Kellis M."/>
            <person name="Gelbart W."/>
            <person name="Iyer V.N."/>
            <person name="Pollard D.A."/>
            <person name="Sackton T.B."/>
            <person name="Larracuente A.M."/>
            <person name="Singh N.D."/>
            <person name="Abad J.P."/>
            <person name="Abt D.N."/>
            <person name="Adryan B."/>
            <person name="Aguade M."/>
            <person name="Akashi H."/>
            <person name="Anderson W.W."/>
            <person name="Aquadro C.F."/>
            <person name="Ardell D.H."/>
            <person name="Arguello R."/>
            <person name="Artieri C.G."/>
            <person name="Barbash D.A."/>
            <person name="Barker D."/>
            <person name="Barsanti P."/>
            <person name="Batterham P."/>
            <person name="Batzoglou S."/>
            <person name="Begun D."/>
            <person name="Bhutkar A."/>
            <person name="Blanco E."/>
            <person name="Bosak S.A."/>
            <person name="Bradley R.K."/>
            <person name="Brand A.D."/>
            <person name="Brent M.R."/>
            <person name="Brooks A.N."/>
            <person name="Brown R.H."/>
            <person name="Butlin R.K."/>
            <person name="Caggese C."/>
            <person name="Calvi B.R."/>
            <person name="Bernardo de Carvalho A."/>
            <person name="Caspi A."/>
            <person name="Castrezana S."/>
            <person name="Celniker S.E."/>
            <person name="Chang J.L."/>
            <person name="Chapple C."/>
            <person name="Chatterji S."/>
            <person name="Chinwalla A."/>
            <person name="Civetta A."/>
            <person name="Clifton S.W."/>
            <person name="Comeron J.M."/>
            <person name="Costello J.C."/>
            <person name="Coyne J.A."/>
            <person name="Daub J."/>
            <person name="David R.G."/>
            <person name="Delcher A.L."/>
            <person name="Delehaunty K."/>
            <person name="Do C.B."/>
            <person name="Ebling H."/>
            <person name="Edwards K."/>
            <person name="Eickbush T."/>
            <person name="Evans J.D."/>
            <person name="Filipski A."/>
            <person name="Findeiss S."/>
            <person name="Freyhult E."/>
            <person name="Fulton L."/>
            <person name="Fulton R."/>
            <person name="Garcia A.C."/>
            <person name="Gardiner A."/>
            <person name="Garfield D.A."/>
            <person name="Garvin B.E."/>
            <person name="Gibson G."/>
            <person name="Gilbert D."/>
            <person name="Gnerre S."/>
            <person name="Godfrey J."/>
            <person name="Good R."/>
            <person name="Gotea V."/>
            <person name="Gravely B."/>
            <person name="Greenberg A.J."/>
            <person name="Griffiths-Jones S."/>
            <person name="Gross S."/>
            <person name="Guigo R."/>
            <person name="Gustafson E.A."/>
            <person name="Haerty W."/>
            <person name="Hahn M.W."/>
            <person name="Halligan D.L."/>
            <person name="Halpern A.L."/>
            <person name="Halter G.M."/>
            <person name="Han M.V."/>
            <person name="Heger A."/>
            <person name="Hillier L."/>
            <person name="Hinrichs A.S."/>
            <person name="Holmes I."/>
            <person name="Hoskins R.A."/>
            <person name="Hubisz M.J."/>
            <person name="Hultmark D."/>
            <person name="Huntley M.A."/>
            <person name="Jaffe D.B."/>
            <person name="Jagadeeshan S."/>
            <person name="Jeck W.R."/>
            <person name="Johnson J."/>
            <person name="Jones C.D."/>
            <person name="Jordan W.C."/>
            <person name="Karpen G.H."/>
            <person name="Kataoka E."/>
            <person name="Keightley P.D."/>
            <person name="Kheradpour P."/>
            <person name="Kirkness E.F."/>
            <person name="Koerich L.B."/>
            <person name="Kristiansen K."/>
            <person name="Kudrna D."/>
            <person name="Kulathinal R.J."/>
            <person name="Kumar S."/>
            <person name="Kwok R."/>
            <person name="Lander E."/>
            <person name="Langley C.H."/>
            <person name="Lapoint R."/>
            <person name="Lazzaro B.P."/>
            <person name="Lee S.J."/>
            <person name="Levesque L."/>
            <person name="Li R."/>
            <person name="Lin C.F."/>
            <person name="Lin M.F."/>
            <person name="Lindblad-Toh K."/>
            <person name="Llopart A."/>
            <person name="Long M."/>
            <person name="Low L."/>
            <person name="Lozovsky E."/>
            <person name="Lu J."/>
            <person name="Luo M."/>
            <person name="Machado C.A."/>
            <person name="Makalowski W."/>
            <person name="Marzo M."/>
            <person name="Matsuda M."/>
            <person name="Matzkin L."/>
            <person name="McAllister B."/>
            <person name="McBride C.S."/>
            <person name="McKernan B."/>
            <person name="McKernan K."/>
            <person name="Mendez-Lago M."/>
            <person name="Minx P."/>
            <person name="Mollenhauer M.U."/>
            <person name="Montooth K."/>
            <person name="Mount S.M."/>
            <person name="Mu X."/>
            <person name="Myers E."/>
            <person name="Negre B."/>
            <person name="Newfeld S."/>
            <person name="Nielsen R."/>
            <person name="Noor M.A."/>
            <person name="O'Grady P."/>
            <person name="Pachter L."/>
            <person name="Papaceit M."/>
            <person name="Parisi M.J."/>
            <person name="Parisi M."/>
            <person name="Parts L."/>
            <person name="Pedersen J.S."/>
            <person name="Pesole G."/>
            <person name="Phillippy A.M."/>
            <person name="Ponting C.P."/>
            <person name="Pop M."/>
            <person name="Porcelli D."/>
            <person name="Powell J.R."/>
            <person name="Prohaska S."/>
            <person name="Pruitt K."/>
            <person name="Puig M."/>
            <person name="Quesneville H."/>
            <person name="Ram K.R."/>
            <person name="Rand D."/>
            <person name="Rasmussen M.D."/>
            <person name="Reed L.K."/>
            <person name="Reenan R."/>
            <person name="Reily A."/>
            <person name="Remington K.A."/>
            <person name="Rieger T.T."/>
            <person name="Ritchie M.G."/>
            <person name="Robin C."/>
            <person name="Rogers Y.H."/>
            <person name="Rohde C."/>
            <person name="Rozas J."/>
            <person name="Rubenfield M.J."/>
            <person name="Ruiz A."/>
            <person name="Russo S."/>
            <person name="Salzberg S.L."/>
            <person name="Sanchez-Gracia A."/>
            <person name="Saranga D.J."/>
            <person name="Sato H."/>
            <person name="Schaeffer S.W."/>
            <person name="Schatz M.C."/>
            <person name="Schlenke T."/>
            <person name="Schwartz R."/>
            <person name="Segarra C."/>
            <person name="Singh R.S."/>
            <person name="Sirot L."/>
            <person name="Sirota M."/>
            <person name="Sisneros N.B."/>
            <person name="Smith C.D."/>
            <person name="Smith T.F."/>
            <person name="Spieth J."/>
            <person name="Stage D.E."/>
            <person name="Stark A."/>
            <person name="Stephan W."/>
            <person name="Strausberg R.L."/>
            <person name="Strempel S."/>
            <person name="Sturgill D."/>
            <person name="Sutton G."/>
            <person name="Sutton G.G."/>
            <person name="Tao W."/>
            <person name="Teichmann S."/>
            <person name="Tobari Y.N."/>
            <person name="Tomimura Y."/>
            <person name="Tsolas J.M."/>
            <person name="Valente V.L."/>
            <person name="Venter E."/>
            <person name="Venter J.C."/>
            <person name="Vicario S."/>
            <person name="Vieira F.G."/>
            <person name="Vilella A.J."/>
            <person name="Villasante A."/>
            <person name="Walenz B."/>
            <person name="Wang J."/>
            <person name="Wasserman M."/>
            <person name="Watts T."/>
            <person name="Wilson D."/>
            <person name="Wilson R.K."/>
            <person name="Wing R.A."/>
            <person name="Wolfner M.F."/>
            <person name="Wong A."/>
            <person name="Wong G.K."/>
            <person name="Wu C.I."/>
            <person name="Wu G."/>
            <person name="Yamamoto D."/>
            <person name="Yang H.P."/>
            <person name="Yang S.P."/>
            <person name="Yorke J.A."/>
            <person name="Yoshida K."/>
            <person name="Zdobnov E."/>
            <person name="Zhang P."/>
            <person name="Zhang Y."/>
            <person name="Zimin A.V."/>
            <person name="Baldwin J."/>
            <person name="Abdouelleil A."/>
            <person name="Abdulkadir J."/>
            <person name="Abebe A."/>
            <person name="Abera B."/>
            <person name="Abreu J."/>
            <person name="Acer S.C."/>
            <person name="Aftuck L."/>
            <person name="Alexander A."/>
            <person name="An P."/>
            <person name="Anderson E."/>
            <person name="Anderson S."/>
            <person name="Arachi H."/>
            <person name="Azer M."/>
            <person name="Bachantsang P."/>
            <person name="Barry A."/>
            <person name="Bayul T."/>
            <person name="Berlin A."/>
            <person name="Bessette D."/>
            <person name="Bloom T."/>
            <person name="Blye J."/>
            <person name="Boguslavskiy L."/>
            <person name="Bonnet C."/>
            <person name="Boukhgalter B."/>
            <person name="Bourzgui I."/>
            <person name="Brown A."/>
            <person name="Cahill P."/>
            <person name="Channer S."/>
            <person name="Cheshatsang Y."/>
            <person name="Chuda L."/>
            <person name="Citroen M."/>
            <person name="Collymore A."/>
            <person name="Cooke P."/>
            <person name="Costello M."/>
            <person name="D'Aco K."/>
            <person name="Daza R."/>
            <person name="De Haan G."/>
            <person name="DeGray S."/>
            <person name="DeMaso C."/>
            <person name="Dhargay N."/>
            <person name="Dooley K."/>
            <person name="Dooley E."/>
            <person name="Doricent M."/>
            <person name="Dorje P."/>
            <person name="Dorjee K."/>
            <person name="Dupes A."/>
            <person name="Elong R."/>
            <person name="Falk J."/>
            <person name="Farina A."/>
            <person name="Faro S."/>
            <person name="Ferguson D."/>
            <person name="Fisher S."/>
            <person name="Foley C.D."/>
            <person name="Franke A."/>
            <person name="Friedrich D."/>
            <person name="Gadbois L."/>
            <person name="Gearin G."/>
            <person name="Gearin C.R."/>
            <person name="Giannoukos G."/>
            <person name="Goode T."/>
            <person name="Graham J."/>
            <person name="Grandbois E."/>
            <person name="Grewal S."/>
            <person name="Gyaltsen K."/>
            <person name="Hafez N."/>
            <person name="Hagos B."/>
            <person name="Hall J."/>
            <person name="Henson C."/>
            <person name="Hollinger A."/>
            <person name="Honan T."/>
            <person name="Huard M.D."/>
            <person name="Hughes L."/>
            <person name="Hurhula B."/>
            <person name="Husby M.E."/>
            <person name="Kamat A."/>
            <person name="Kanga B."/>
            <person name="Kashin S."/>
            <person name="Khazanovich D."/>
            <person name="Kisner P."/>
            <person name="Lance K."/>
            <person name="Lara M."/>
            <person name="Lee W."/>
            <person name="Lennon N."/>
            <person name="Letendre F."/>
            <person name="LeVine R."/>
            <person name="Lipovsky A."/>
            <person name="Liu X."/>
            <person name="Liu J."/>
            <person name="Liu S."/>
            <person name="Lokyitsang T."/>
            <person name="Lokyitsang Y."/>
            <person name="Lubonja R."/>
            <person name="Lui A."/>
            <person name="MacDonald P."/>
            <person name="Magnisalis V."/>
            <person name="Maru K."/>
            <person name="Matthews C."/>
            <person name="McCusker W."/>
            <person name="McDonough S."/>
            <person name="Mehta T."/>
            <person name="Meldrim J."/>
            <person name="Meneus L."/>
            <person name="Mihai O."/>
            <person name="Mihalev A."/>
            <person name="Mihova T."/>
            <person name="Mittelman R."/>
            <person name="Mlenga V."/>
            <person name="Montmayeur A."/>
            <person name="Mulrain L."/>
            <person name="Navidi A."/>
            <person name="Naylor J."/>
            <person name="Negash T."/>
            <person name="Nguyen T."/>
            <person name="Nguyen N."/>
            <person name="Nicol R."/>
            <person name="Norbu C."/>
            <person name="Norbu N."/>
            <person name="Novod N."/>
            <person name="O'Neill B."/>
            <person name="Osman S."/>
            <person name="Markiewicz E."/>
            <person name="Oyono O.L."/>
            <person name="Patti C."/>
            <person name="Phunkhang P."/>
            <person name="Pierre F."/>
            <person name="Priest M."/>
            <person name="Raghuraman S."/>
            <person name="Rege F."/>
            <person name="Reyes R."/>
            <person name="Rise C."/>
            <person name="Rogov P."/>
            <person name="Ross K."/>
            <person name="Ryan E."/>
            <person name="Settipalli S."/>
            <person name="Shea T."/>
            <person name="Sherpa N."/>
            <person name="Shi L."/>
            <person name="Shih D."/>
            <person name="Sparrow T."/>
            <person name="Spaulding J."/>
            <person name="Stalker J."/>
            <person name="Stange-Thomann N."/>
            <person name="Stavropoulos S."/>
            <person name="Stone C."/>
            <person name="Strader C."/>
            <person name="Tesfaye S."/>
            <person name="Thomson T."/>
            <person name="Thoulutsang Y."/>
            <person name="Thoulutsang D."/>
            <person name="Topham K."/>
            <person name="Topping I."/>
            <person name="Tsamla T."/>
            <person name="Vassiliev H."/>
            <person name="Vo A."/>
            <person name="Wangchuk T."/>
            <person name="Wangdi T."/>
            <person name="Weiand M."/>
            <person name="Wilkinson J."/>
            <person name="Wilson A."/>
            <person name="Yadav S."/>
            <person name="Young G."/>
            <person name="Yu Q."/>
            <person name="Zembek L."/>
            <person name="Zhong D."/>
            <person name="Zimmer A."/>
            <person name="Zwirko Z."/>
            <person name="Jaffe D.B."/>
            <person name="Alvarez P."/>
            <person name="Brockman W."/>
            <person name="Butler J."/>
            <person name="Chin C."/>
            <person name="Gnerre S."/>
            <person name="Grabherr M."/>
            <person name="Kleber M."/>
            <person name="Mauceli E."/>
            <person name="MacCallum I."/>
        </authorList>
    </citation>
    <scope>NUCLEOTIDE SEQUENCE [LARGE SCALE GENOMIC DNA]</scope>
    <source>
        <strain evidence="3">Tucson 15287-2541.00</strain>
    </source>
</reference>
<proteinExistence type="predicted"/>
<dbReference type="SMART" id="SM00587">
    <property type="entry name" value="CHK"/>
    <property type="match status" value="1"/>
</dbReference>
<sequence length="459" mass="53336">MSTKQQQLDYMERYLVYDIFKYFGRDVALLSHSIECSNGLDGFMSALYTIQLDLRMPSGSDKSELVLVKFMKGSKEFRESSKSYTQCANEIFLYAKLLPAFENLLRSSRLNTELAAQFVPRSYWATYGTVEALGDGRESVLALQHLRPGGYELGPRLALRQDQLEAMSVQLGQFHALGYAMRIVQPQLHERLQSELIPLPFVVADNSANLYAVLYRVAFDRFYEFYDRCGKQLIQTASSSSEEEDARFADAVQRLRTKYFEQPIDLLEHIRSTSGESHFSTFLHGDFNRNNVLFHEDDEGRVDNIKMIDFQEMRYSTVAIDISFYLYMNIPAAERLQLFPKLLRLYHGQMLQLLELLLQRNRETLGEEQIEQLLTDYSYEQFEGHFKRYAFYGVMICMHFLPWLLGSEADCDRLSKLFETDMHGAAFHQLSMEIAGDEANRQIFNIMRHAFDQGYMDSI</sequence>
<organism evidence="3">
    <name type="scientific">Drosophila grimshawi</name>
    <name type="common">Hawaiian fruit fly</name>
    <name type="synonym">Idiomyia grimshawi</name>
    <dbReference type="NCBI Taxonomy" id="7222"/>
    <lineage>
        <taxon>Eukaryota</taxon>
        <taxon>Metazoa</taxon>
        <taxon>Ecdysozoa</taxon>
        <taxon>Arthropoda</taxon>
        <taxon>Hexapoda</taxon>
        <taxon>Insecta</taxon>
        <taxon>Pterygota</taxon>
        <taxon>Neoptera</taxon>
        <taxon>Endopterygota</taxon>
        <taxon>Diptera</taxon>
        <taxon>Brachycera</taxon>
        <taxon>Muscomorpha</taxon>
        <taxon>Ephydroidea</taxon>
        <taxon>Drosophilidae</taxon>
        <taxon>Drosophila</taxon>
        <taxon>Hawaiian Drosophila</taxon>
    </lineage>
</organism>
<dbReference type="eggNOG" id="ENOG502SGV2">
    <property type="taxonomic scope" value="Eukaryota"/>
</dbReference>
<dbReference type="AlphaFoldDB" id="B4JJZ8"/>
<evidence type="ECO:0000313" key="3">
    <source>
        <dbReference type="Proteomes" id="UP000001070"/>
    </source>
</evidence>
<keyword evidence="3" id="KW-1185">Reference proteome</keyword>
<evidence type="ECO:0000313" key="2">
    <source>
        <dbReference type="EMBL" id="EDV99900.1"/>
    </source>
</evidence>
<dbReference type="STRING" id="7222.B4JJZ8"/>
<dbReference type="Pfam" id="PF02958">
    <property type="entry name" value="EcKL"/>
    <property type="match status" value="1"/>
</dbReference>
<dbReference type="SUPFAM" id="SSF56112">
    <property type="entry name" value="Protein kinase-like (PK-like)"/>
    <property type="match status" value="1"/>
</dbReference>
<evidence type="ECO:0000259" key="1">
    <source>
        <dbReference type="SMART" id="SM00587"/>
    </source>
</evidence>
<dbReference type="PANTHER" id="PTHR11012">
    <property type="entry name" value="PROTEIN KINASE-LIKE DOMAIN-CONTAINING"/>
    <property type="match status" value="1"/>
</dbReference>
<gene>
    <name evidence="2" type="primary">Dgri\GH12143</name>
    <name evidence="2" type="ORF">Dgri_GH12143</name>
</gene>
<dbReference type="Proteomes" id="UP000001070">
    <property type="component" value="Unassembled WGS sequence"/>
</dbReference>
<name>B4JJZ8_DROGR</name>
<dbReference type="InterPro" id="IPR015897">
    <property type="entry name" value="CHK_kinase-like"/>
</dbReference>